<name>A0ABQ4PUW8_9PROT</name>
<dbReference type="InterPro" id="IPR019614">
    <property type="entry name" value="SAM-dep_methyl-trfase"/>
</dbReference>
<keyword evidence="6" id="KW-1185">Reference proteome</keyword>
<dbReference type="GO" id="GO:0008168">
    <property type="term" value="F:methyltransferase activity"/>
    <property type="evidence" value="ECO:0007669"/>
    <property type="project" value="UniProtKB-KW"/>
</dbReference>
<keyword evidence="3" id="KW-0949">S-adenosyl-L-methionine</keyword>
<dbReference type="Gene3D" id="2.60.40.1180">
    <property type="entry name" value="Golgi alpha-mannosidase II"/>
    <property type="match status" value="1"/>
</dbReference>
<dbReference type="PANTHER" id="PTHR43042:SF2">
    <property type="entry name" value="SAM-DEPENDENT METHYLTRANSFERASE"/>
    <property type="match status" value="1"/>
</dbReference>
<dbReference type="Pfam" id="PF10672">
    <property type="entry name" value="Methyltrans_SAM"/>
    <property type="match status" value="1"/>
</dbReference>
<evidence type="ECO:0000313" key="5">
    <source>
        <dbReference type="EMBL" id="GIU66812.1"/>
    </source>
</evidence>
<comment type="caution">
    <text evidence="5">The sequence shown here is derived from an EMBL/GenBank/DDBJ whole genome shotgun (WGS) entry which is preliminary data.</text>
</comment>
<sequence>MAKNLNISPPLMAPVLVAEDWTDYALIDSGNGQKLERFGPYLFVRPDSQALWPKRLPDQEWRYDAAFTGQETEEMGRWRFVRRVPETWAISWGGIRFHARCTPFRHLGLFPEQSVHWRWCRDRIEARVKQAPKGEPPNILNLFGYTGLASLVCAKAGASVTHVDASKKAIGFARDNQTLAGLEDKPIRWILDDALKFVEREVRRGNHYHGIILDPPKHGRGPTGEIWKLEEGLNRLLAACSQLLAEDALFLVATVYAVRLSFLALDNSLEAALGTRSGHREAGEMAIAEQNSNRLLPTAIYARWSANS</sequence>
<evidence type="ECO:0000256" key="2">
    <source>
        <dbReference type="ARBA" id="ARBA00022679"/>
    </source>
</evidence>
<dbReference type="CDD" id="cd02440">
    <property type="entry name" value="AdoMet_MTases"/>
    <property type="match status" value="1"/>
</dbReference>
<reference evidence="5" key="1">
    <citation type="submission" date="2021-05" db="EMBL/GenBank/DDBJ databases">
        <authorList>
            <person name="Tanabe Y."/>
        </authorList>
    </citation>
    <scope>NUCLEOTIDE SEQUENCE</scope>
    <source>
        <strain evidence="5">BOTRYCO-1</strain>
    </source>
</reference>
<evidence type="ECO:0000256" key="3">
    <source>
        <dbReference type="ARBA" id="ARBA00022691"/>
    </source>
</evidence>
<proteinExistence type="predicted"/>
<dbReference type="GO" id="GO:0032259">
    <property type="term" value="P:methylation"/>
    <property type="evidence" value="ECO:0007669"/>
    <property type="project" value="UniProtKB-KW"/>
</dbReference>
<dbReference type="Gene3D" id="3.40.50.150">
    <property type="entry name" value="Vaccinia Virus protein VP39"/>
    <property type="match status" value="1"/>
</dbReference>
<keyword evidence="1 5" id="KW-0489">Methyltransferase</keyword>
<dbReference type="PANTHER" id="PTHR43042">
    <property type="entry name" value="SAM-DEPENDENT METHYLTRANSFERASE"/>
    <property type="match status" value="1"/>
</dbReference>
<gene>
    <name evidence="5" type="ORF">PsB1_0966</name>
</gene>
<organism evidence="5 6">
    <name type="scientific">Candidatus Phycosocius spiralis</name>
    <dbReference type="NCBI Taxonomy" id="2815099"/>
    <lineage>
        <taxon>Bacteria</taxon>
        <taxon>Pseudomonadati</taxon>
        <taxon>Pseudomonadota</taxon>
        <taxon>Alphaproteobacteria</taxon>
        <taxon>Caulobacterales</taxon>
        <taxon>Caulobacterales incertae sedis</taxon>
        <taxon>Candidatus Phycosocius</taxon>
    </lineage>
</organism>
<accession>A0ABQ4PUW8</accession>
<dbReference type="EMBL" id="BPFZ01000004">
    <property type="protein sequence ID" value="GIU66812.1"/>
    <property type="molecule type" value="Genomic_DNA"/>
</dbReference>
<dbReference type="InterPro" id="IPR013780">
    <property type="entry name" value="Glyco_hydro_b"/>
</dbReference>
<reference evidence="5" key="2">
    <citation type="journal article" date="2023" name="ISME Commun">
        <title>Characterization of a bloom-associated alphaproteobacterial lineage, 'Candidatus Phycosocius': insights into freshwater algal-bacterial interactions.</title>
        <authorList>
            <person name="Tanabe Y."/>
            <person name="Yamaguchi H."/>
            <person name="Yoshida M."/>
            <person name="Kai A."/>
            <person name="Okazaki Y."/>
        </authorList>
    </citation>
    <scope>NUCLEOTIDE SEQUENCE</scope>
    <source>
        <strain evidence="5">BOTRYCO-1</strain>
    </source>
</reference>
<dbReference type="InterPro" id="IPR029063">
    <property type="entry name" value="SAM-dependent_MTases_sf"/>
</dbReference>
<protein>
    <submittedName>
        <fullName evidence="5">Methyltransferase</fullName>
    </submittedName>
</protein>
<evidence type="ECO:0000259" key="4">
    <source>
        <dbReference type="Pfam" id="PF10672"/>
    </source>
</evidence>
<dbReference type="SUPFAM" id="SSF53335">
    <property type="entry name" value="S-adenosyl-L-methionine-dependent methyltransferases"/>
    <property type="match status" value="1"/>
</dbReference>
<keyword evidence="2" id="KW-0808">Transferase</keyword>
<feature type="domain" description="S-adenosylmethionine-dependent methyltransferase" evidence="4">
    <location>
        <begin position="86"/>
        <end position="245"/>
    </location>
</feature>
<evidence type="ECO:0000313" key="6">
    <source>
        <dbReference type="Proteomes" id="UP001161064"/>
    </source>
</evidence>
<dbReference type="Proteomes" id="UP001161064">
    <property type="component" value="Unassembled WGS sequence"/>
</dbReference>
<evidence type="ECO:0000256" key="1">
    <source>
        <dbReference type="ARBA" id="ARBA00022603"/>
    </source>
</evidence>
<dbReference type="RefSeq" id="WP_284359446.1">
    <property type="nucleotide sequence ID" value="NZ_BPFZ01000004.1"/>
</dbReference>